<feature type="transmembrane region" description="Helical" evidence="2">
    <location>
        <begin position="104"/>
        <end position="124"/>
    </location>
</feature>
<gene>
    <name evidence="3" type="ORF">Ari01nite_13640</name>
</gene>
<feature type="compositionally biased region" description="Basic and acidic residues" evidence="1">
    <location>
        <begin position="146"/>
        <end position="163"/>
    </location>
</feature>
<name>A0A919JUQ7_9ACTN</name>
<feature type="compositionally biased region" description="Basic and acidic residues" evidence="1">
    <location>
        <begin position="180"/>
        <end position="191"/>
    </location>
</feature>
<dbReference type="InterPro" id="IPR021235">
    <property type="entry name" value="DUF2637"/>
</dbReference>
<evidence type="ECO:0008006" key="5">
    <source>
        <dbReference type="Google" id="ProtNLM"/>
    </source>
</evidence>
<evidence type="ECO:0000313" key="3">
    <source>
        <dbReference type="EMBL" id="GIE93899.1"/>
    </source>
</evidence>
<protein>
    <recommendedName>
        <fullName evidence="5">DUF2637 domain-containing protein</fullName>
    </recommendedName>
</protein>
<feature type="transmembrane region" description="Helical" evidence="2">
    <location>
        <begin position="37"/>
        <end position="56"/>
    </location>
</feature>
<comment type="caution">
    <text evidence="3">The sequence shown here is derived from an EMBL/GenBank/DDBJ whole genome shotgun (WGS) entry which is preliminary data.</text>
</comment>
<feature type="transmembrane region" description="Helical" evidence="2">
    <location>
        <begin position="12"/>
        <end position="31"/>
    </location>
</feature>
<keyword evidence="4" id="KW-1185">Reference proteome</keyword>
<evidence type="ECO:0000256" key="2">
    <source>
        <dbReference type="SAM" id="Phobius"/>
    </source>
</evidence>
<sequence>MIEPRLRRLRWGVRGALVLGVAASVTANVLHALDNPISQAIAAWPPLALLLTVELISRVPIHTRALAFVRLFATAVIAGIAAWVSYWHMAAVAARYGETGASPYLLPLSVDGLIVVASICLVELTARITQAERTDLPNRPAPAPAAREEPADALRHNPPHEALDTSPTAHGVTPAEPTDDLAHDPHDGTDPDHDDQGDETDKKATEADGSPRPAEGNDRTVQLAPDLVPLLPAARAAREELVSAGKTVGRDALAAQLRRNGVPIRNTRASELLAALKAEGTADGYRPKVPV</sequence>
<accession>A0A919JUQ7</accession>
<keyword evidence="2" id="KW-0472">Membrane</keyword>
<dbReference type="Pfam" id="PF10935">
    <property type="entry name" value="DUF2637"/>
    <property type="match status" value="1"/>
</dbReference>
<evidence type="ECO:0000256" key="1">
    <source>
        <dbReference type="SAM" id="MobiDB-lite"/>
    </source>
</evidence>
<dbReference type="EMBL" id="BOMV01000007">
    <property type="protein sequence ID" value="GIE93899.1"/>
    <property type="molecule type" value="Genomic_DNA"/>
</dbReference>
<organism evidence="3 4">
    <name type="scientific">Paractinoplanes rishiriensis</name>
    <dbReference type="NCBI Taxonomy" id="1050105"/>
    <lineage>
        <taxon>Bacteria</taxon>
        <taxon>Bacillati</taxon>
        <taxon>Actinomycetota</taxon>
        <taxon>Actinomycetes</taxon>
        <taxon>Micromonosporales</taxon>
        <taxon>Micromonosporaceae</taxon>
        <taxon>Paractinoplanes</taxon>
    </lineage>
</organism>
<keyword evidence="2" id="KW-1133">Transmembrane helix</keyword>
<reference evidence="3" key="1">
    <citation type="submission" date="2021-01" db="EMBL/GenBank/DDBJ databases">
        <title>Whole genome shotgun sequence of Actinoplanes rishiriensis NBRC 108556.</title>
        <authorList>
            <person name="Komaki H."/>
            <person name="Tamura T."/>
        </authorList>
    </citation>
    <scope>NUCLEOTIDE SEQUENCE</scope>
    <source>
        <strain evidence="3">NBRC 108556</strain>
    </source>
</reference>
<dbReference type="AlphaFoldDB" id="A0A919JUQ7"/>
<keyword evidence="2" id="KW-0812">Transmembrane</keyword>
<dbReference type="Proteomes" id="UP000636960">
    <property type="component" value="Unassembled WGS sequence"/>
</dbReference>
<dbReference type="RefSeq" id="WP_203780176.1">
    <property type="nucleotide sequence ID" value="NZ_BOMV01000007.1"/>
</dbReference>
<feature type="region of interest" description="Disordered" evidence="1">
    <location>
        <begin position="133"/>
        <end position="220"/>
    </location>
</feature>
<feature type="transmembrane region" description="Helical" evidence="2">
    <location>
        <begin position="68"/>
        <end position="89"/>
    </location>
</feature>
<evidence type="ECO:0000313" key="4">
    <source>
        <dbReference type="Proteomes" id="UP000636960"/>
    </source>
</evidence>
<proteinExistence type="predicted"/>